<proteinExistence type="predicted"/>
<gene>
    <name evidence="2" type="ORF">DOTSEDRAFT_26685</name>
</gene>
<name>N1PJL6_DOTSN</name>
<feature type="region of interest" description="Disordered" evidence="1">
    <location>
        <begin position="94"/>
        <end position="127"/>
    </location>
</feature>
<dbReference type="AlphaFoldDB" id="N1PJL6"/>
<evidence type="ECO:0000313" key="3">
    <source>
        <dbReference type="Proteomes" id="UP000016933"/>
    </source>
</evidence>
<reference evidence="2 3" key="2">
    <citation type="journal article" date="2012" name="PLoS Pathog.">
        <title>Diverse lifestyles and strategies of plant pathogenesis encoded in the genomes of eighteen Dothideomycetes fungi.</title>
        <authorList>
            <person name="Ohm R.A."/>
            <person name="Feau N."/>
            <person name="Henrissat B."/>
            <person name="Schoch C.L."/>
            <person name="Horwitz B.A."/>
            <person name="Barry K.W."/>
            <person name="Condon B.J."/>
            <person name="Copeland A.C."/>
            <person name="Dhillon B."/>
            <person name="Glaser F."/>
            <person name="Hesse C.N."/>
            <person name="Kosti I."/>
            <person name="LaButti K."/>
            <person name="Lindquist E.A."/>
            <person name="Lucas S."/>
            <person name="Salamov A.A."/>
            <person name="Bradshaw R.E."/>
            <person name="Ciuffetti L."/>
            <person name="Hamelin R.C."/>
            <person name="Kema G.H.J."/>
            <person name="Lawrence C."/>
            <person name="Scott J.A."/>
            <person name="Spatafora J.W."/>
            <person name="Turgeon B.G."/>
            <person name="de Wit P.J.G.M."/>
            <person name="Zhong S."/>
            <person name="Goodwin S.B."/>
            <person name="Grigoriev I.V."/>
        </authorList>
    </citation>
    <scope>NUCLEOTIDE SEQUENCE [LARGE SCALE GENOMIC DNA]</scope>
    <source>
        <strain evidence="3">NZE10 / CBS 128990</strain>
    </source>
</reference>
<feature type="region of interest" description="Disordered" evidence="1">
    <location>
        <begin position="235"/>
        <end position="264"/>
    </location>
</feature>
<reference evidence="3" key="1">
    <citation type="journal article" date="2012" name="PLoS Genet.">
        <title>The genomes of the fungal plant pathogens Cladosporium fulvum and Dothistroma septosporum reveal adaptation to different hosts and lifestyles but also signatures of common ancestry.</title>
        <authorList>
            <person name="de Wit P.J.G.M."/>
            <person name="van der Burgt A."/>
            <person name="Oekmen B."/>
            <person name="Stergiopoulos I."/>
            <person name="Abd-Elsalam K.A."/>
            <person name="Aerts A.L."/>
            <person name="Bahkali A.H."/>
            <person name="Beenen H.G."/>
            <person name="Chettri P."/>
            <person name="Cox M.P."/>
            <person name="Datema E."/>
            <person name="de Vries R.P."/>
            <person name="Dhillon B."/>
            <person name="Ganley A.R."/>
            <person name="Griffiths S.A."/>
            <person name="Guo Y."/>
            <person name="Hamelin R.C."/>
            <person name="Henrissat B."/>
            <person name="Kabir M.S."/>
            <person name="Jashni M.K."/>
            <person name="Kema G."/>
            <person name="Klaubauf S."/>
            <person name="Lapidus A."/>
            <person name="Levasseur A."/>
            <person name="Lindquist E."/>
            <person name="Mehrabi R."/>
            <person name="Ohm R.A."/>
            <person name="Owen T.J."/>
            <person name="Salamov A."/>
            <person name="Schwelm A."/>
            <person name="Schijlen E."/>
            <person name="Sun H."/>
            <person name="van den Burg H.A."/>
            <person name="van Ham R.C.H.J."/>
            <person name="Zhang S."/>
            <person name="Goodwin S.B."/>
            <person name="Grigoriev I.V."/>
            <person name="Collemare J."/>
            <person name="Bradshaw R.E."/>
        </authorList>
    </citation>
    <scope>NUCLEOTIDE SEQUENCE [LARGE SCALE GENOMIC DNA]</scope>
    <source>
        <strain evidence="3">NZE10 / CBS 128990</strain>
    </source>
</reference>
<feature type="compositionally biased region" description="Basic and acidic residues" evidence="1">
    <location>
        <begin position="254"/>
        <end position="264"/>
    </location>
</feature>
<feature type="compositionally biased region" description="Basic residues" evidence="1">
    <location>
        <begin position="236"/>
        <end position="248"/>
    </location>
</feature>
<dbReference type="EMBL" id="KB446542">
    <property type="protein sequence ID" value="EME41526.1"/>
    <property type="molecule type" value="Genomic_DNA"/>
</dbReference>
<dbReference type="Proteomes" id="UP000016933">
    <property type="component" value="Unassembled WGS sequence"/>
</dbReference>
<sequence>MQSTAYDEAATHIPSTKRYRISRWISAIPKEAFDAFTDRPIGDEELFEDADDTEHFERWSLAKHIDRQLAELDIERKHVSHPHEDSAVVVVEGKEQTKMRHRRASSDVLGPGLPSLASRPAPVVHETDTQEETAFAAWREGMELQRWKALMDLEKAAHMNGVLAAGRVAQARRGIEPHRRADRIKDGRIVKPRKSLGPQIELLAKQKVLSRRVDTKAPRNDEIVGYASMLKDKITRSRKQGRPRRRLLKSMTMRRREDRRTADG</sequence>
<dbReference type="HOGENOM" id="CLU_1053834_0_0_1"/>
<accession>N1PJL6</accession>
<organism evidence="2 3">
    <name type="scientific">Dothistroma septosporum (strain NZE10 / CBS 128990)</name>
    <name type="common">Red band needle blight fungus</name>
    <name type="synonym">Mycosphaerella pini</name>
    <dbReference type="NCBI Taxonomy" id="675120"/>
    <lineage>
        <taxon>Eukaryota</taxon>
        <taxon>Fungi</taxon>
        <taxon>Dikarya</taxon>
        <taxon>Ascomycota</taxon>
        <taxon>Pezizomycotina</taxon>
        <taxon>Dothideomycetes</taxon>
        <taxon>Dothideomycetidae</taxon>
        <taxon>Mycosphaerellales</taxon>
        <taxon>Mycosphaerellaceae</taxon>
        <taxon>Dothistroma</taxon>
    </lineage>
</organism>
<evidence type="ECO:0000313" key="2">
    <source>
        <dbReference type="EMBL" id="EME41526.1"/>
    </source>
</evidence>
<protein>
    <submittedName>
        <fullName evidence="2">Uncharacterized protein</fullName>
    </submittedName>
</protein>
<dbReference type="OMA" id="RYRISRW"/>
<keyword evidence="3" id="KW-1185">Reference proteome</keyword>
<evidence type="ECO:0000256" key="1">
    <source>
        <dbReference type="SAM" id="MobiDB-lite"/>
    </source>
</evidence>
<dbReference type="OrthoDB" id="20872at2759"/>